<keyword evidence="1" id="KW-0862">Zinc</keyword>
<dbReference type="Pfam" id="PF07969">
    <property type="entry name" value="Amidohydro_3"/>
    <property type="match status" value="1"/>
</dbReference>
<evidence type="ECO:0000259" key="3">
    <source>
        <dbReference type="Pfam" id="PF07969"/>
    </source>
</evidence>
<evidence type="ECO:0000256" key="2">
    <source>
        <dbReference type="ARBA" id="ARBA00022975"/>
    </source>
</evidence>
<dbReference type="InterPro" id="IPR032466">
    <property type="entry name" value="Metal_Hydrolase"/>
</dbReference>
<evidence type="ECO:0000313" key="5">
    <source>
        <dbReference type="EMBL" id="SDB01925.1"/>
    </source>
</evidence>
<dbReference type="GO" id="GO:0004038">
    <property type="term" value="F:allantoinase activity"/>
    <property type="evidence" value="ECO:0007669"/>
    <property type="project" value="TreeGrafter"/>
</dbReference>
<dbReference type="InterPro" id="IPR024403">
    <property type="entry name" value="DHOase_cat"/>
</dbReference>
<dbReference type="NCBIfam" id="NF006558">
    <property type="entry name" value="PRK09059.1"/>
    <property type="match status" value="1"/>
</dbReference>
<dbReference type="Pfam" id="PF12890">
    <property type="entry name" value="DHOase"/>
    <property type="match status" value="1"/>
</dbReference>
<reference evidence="5 6" key="1">
    <citation type="submission" date="2016-10" db="EMBL/GenBank/DDBJ databases">
        <authorList>
            <person name="de Groot N.N."/>
        </authorList>
    </citation>
    <scope>NUCLEOTIDE SEQUENCE [LARGE SCALE GENOMIC DNA]</scope>
    <source>
        <strain evidence="5 6">ATCC 35022</strain>
    </source>
</reference>
<dbReference type="AlphaFoldDB" id="A0A1G6A0J6"/>
<dbReference type="NCBIfam" id="TIGR00857">
    <property type="entry name" value="pyrC_multi"/>
    <property type="match status" value="1"/>
</dbReference>
<evidence type="ECO:0000256" key="1">
    <source>
        <dbReference type="ARBA" id="ARBA00022833"/>
    </source>
</evidence>
<dbReference type="EMBL" id="FMXQ01000001">
    <property type="protein sequence ID" value="SDB01925.1"/>
    <property type="molecule type" value="Genomic_DNA"/>
</dbReference>
<dbReference type="InterPro" id="IPR050138">
    <property type="entry name" value="DHOase/Allantoinase_Hydrolase"/>
</dbReference>
<keyword evidence="6" id="KW-1185">Reference proteome</keyword>
<organism evidence="5 6">
    <name type="scientific">Bauldia litoralis</name>
    <dbReference type="NCBI Taxonomy" id="665467"/>
    <lineage>
        <taxon>Bacteria</taxon>
        <taxon>Pseudomonadati</taxon>
        <taxon>Pseudomonadota</taxon>
        <taxon>Alphaproteobacteria</taxon>
        <taxon>Hyphomicrobiales</taxon>
        <taxon>Kaistiaceae</taxon>
        <taxon>Bauldia</taxon>
    </lineage>
</organism>
<proteinExistence type="predicted"/>
<dbReference type="GO" id="GO:0006221">
    <property type="term" value="P:pyrimidine nucleotide biosynthetic process"/>
    <property type="evidence" value="ECO:0007669"/>
    <property type="project" value="UniProtKB-KW"/>
</dbReference>
<feature type="domain" description="Dihydroorotase catalytic" evidence="4">
    <location>
        <begin position="70"/>
        <end position="258"/>
    </location>
</feature>
<evidence type="ECO:0000259" key="4">
    <source>
        <dbReference type="Pfam" id="PF12890"/>
    </source>
</evidence>
<dbReference type="InterPro" id="IPR013108">
    <property type="entry name" value="Amidohydro_3"/>
</dbReference>
<dbReference type="PANTHER" id="PTHR43668:SF2">
    <property type="entry name" value="ALLANTOINASE"/>
    <property type="match status" value="1"/>
</dbReference>
<dbReference type="GO" id="GO:0004151">
    <property type="term" value="F:dihydroorotase activity"/>
    <property type="evidence" value="ECO:0007669"/>
    <property type="project" value="InterPro"/>
</dbReference>
<sequence length="446" mass="47409">MLEMTRDATGGRRGNDDRPIVFENARVIDPSRDLDETGVVVVADRRIVAAGKDVRTARPSDAEVVDCRGAIVAPGLVDMRVFVGEPGAEHRETFASAGQAAAAGGVTTIVTMPDTDPVIDDVALVDFISRRALAETAIRVHPMAALTKGLAGGEMTELRLLGEAGAVGFTDGRRTVTNPALMRRALTYARDFGALIVQHAADPDLVGKGVMNEGEVATRLGLAGIPREAEIVILERDIRLAALTGGRYHAALISCAESLEVVRAAKARGLAVTCGVSVNHLTLNENDIGSYRTFFKLSPPLRHEDDRKAMVAGLADGTIDVVVSSHDPQDVETKRHPFADAADGAVGLETLLPAALRLFHDESIDLVALFRALATRPAELLGLEVGRLAPGAPADLIVVDPDMPWVLDPDLLRSRSKNTAFDGARFSGRVLRTLVAGRTVYEYAAG</sequence>
<dbReference type="CDD" id="cd01317">
    <property type="entry name" value="DHOase_IIa"/>
    <property type="match status" value="1"/>
</dbReference>
<gene>
    <name evidence="5" type="ORF">SAMN02982931_00003</name>
</gene>
<protein>
    <submittedName>
        <fullName evidence="5">Dihydroorotase</fullName>
    </submittedName>
</protein>
<dbReference type="STRING" id="665467.SAMN02982931_00003"/>
<dbReference type="Proteomes" id="UP000199071">
    <property type="component" value="Unassembled WGS sequence"/>
</dbReference>
<dbReference type="GO" id="GO:0046872">
    <property type="term" value="F:metal ion binding"/>
    <property type="evidence" value="ECO:0007669"/>
    <property type="project" value="InterPro"/>
</dbReference>
<accession>A0A1G6A0J6</accession>
<dbReference type="RefSeq" id="WP_244521088.1">
    <property type="nucleotide sequence ID" value="NZ_FMXQ01000001.1"/>
</dbReference>
<dbReference type="SUPFAM" id="SSF51338">
    <property type="entry name" value="Composite domain of metallo-dependent hydrolases"/>
    <property type="match status" value="1"/>
</dbReference>
<dbReference type="GO" id="GO:0005737">
    <property type="term" value="C:cytoplasm"/>
    <property type="evidence" value="ECO:0007669"/>
    <property type="project" value="TreeGrafter"/>
</dbReference>
<dbReference type="Gene3D" id="2.30.40.10">
    <property type="entry name" value="Urease, subunit C, domain 1"/>
    <property type="match status" value="1"/>
</dbReference>
<evidence type="ECO:0000313" key="6">
    <source>
        <dbReference type="Proteomes" id="UP000199071"/>
    </source>
</evidence>
<feature type="domain" description="Amidohydrolase 3" evidence="3">
    <location>
        <begin position="358"/>
        <end position="441"/>
    </location>
</feature>
<name>A0A1G6A0J6_9HYPH</name>
<dbReference type="PANTHER" id="PTHR43668">
    <property type="entry name" value="ALLANTOINASE"/>
    <property type="match status" value="1"/>
</dbReference>
<keyword evidence="2" id="KW-0665">Pyrimidine biosynthesis</keyword>
<dbReference type="InterPro" id="IPR004722">
    <property type="entry name" value="DHOase"/>
</dbReference>
<dbReference type="GO" id="GO:0006145">
    <property type="term" value="P:purine nucleobase catabolic process"/>
    <property type="evidence" value="ECO:0007669"/>
    <property type="project" value="TreeGrafter"/>
</dbReference>
<dbReference type="SUPFAM" id="SSF51556">
    <property type="entry name" value="Metallo-dependent hydrolases"/>
    <property type="match status" value="1"/>
</dbReference>
<dbReference type="InterPro" id="IPR011059">
    <property type="entry name" value="Metal-dep_hydrolase_composite"/>
</dbReference>
<dbReference type="Gene3D" id="3.20.20.140">
    <property type="entry name" value="Metal-dependent hydrolases"/>
    <property type="match status" value="1"/>
</dbReference>